<keyword evidence="6 8" id="KW-0472">Membrane</keyword>
<evidence type="ECO:0000256" key="6">
    <source>
        <dbReference type="ARBA" id="ARBA00023136"/>
    </source>
</evidence>
<dbReference type="EMBL" id="JXTG01000016">
    <property type="protein sequence ID" value="KIP20415.1"/>
    <property type="molecule type" value="Genomic_DNA"/>
</dbReference>
<keyword evidence="5 8" id="KW-0406">Ion transport</keyword>
<gene>
    <name evidence="8" type="primary">mntP</name>
    <name evidence="9" type="ORF">JV16_02362</name>
</gene>
<protein>
    <recommendedName>
        <fullName evidence="8">Putative manganese efflux pump MntP</fullName>
    </recommendedName>
</protein>
<dbReference type="InterPro" id="IPR022929">
    <property type="entry name" value="Put_MntP"/>
</dbReference>
<feature type="transmembrane region" description="Helical" evidence="8">
    <location>
        <begin position="36"/>
        <end position="57"/>
    </location>
</feature>
<evidence type="ECO:0000313" key="9">
    <source>
        <dbReference type="EMBL" id="KIP20415.1"/>
    </source>
</evidence>
<accession>A0A0D0G527</accession>
<dbReference type="AlphaFoldDB" id="A0A0D0G527"/>
<feature type="transmembrane region" description="Helical" evidence="8">
    <location>
        <begin position="129"/>
        <end position="151"/>
    </location>
</feature>
<comment type="caution">
    <text evidence="9">The sequence shown here is derived from an EMBL/GenBank/DDBJ whole genome shotgun (WGS) entry which is preliminary data.</text>
</comment>
<evidence type="ECO:0000256" key="7">
    <source>
        <dbReference type="ARBA" id="ARBA00023211"/>
    </source>
</evidence>
<comment type="similarity">
    <text evidence="8">Belongs to the MntP (TC 9.B.29) family.</text>
</comment>
<reference evidence="9 10" key="1">
    <citation type="submission" date="2015-01" db="EMBL/GenBank/DDBJ databases">
        <title>Genome sequence of Anoxybacillus ayderensis strain AB04.</title>
        <authorList>
            <person name="Belduz A.O."/>
            <person name="Canakci S."/>
            <person name="Chan K.-G."/>
            <person name="Kahar U.M."/>
            <person name="Yaakob A.S."/>
            <person name="Chan C.S."/>
            <person name="Goh K.M."/>
        </authorList>
    </citation>
    <scope>NUCLEOTIDE SEQUENCE [LARGE SCALE GENOMIC DNA]</scope>
    <source>
        <strain evidence="9 10">AB04</strain>
    </source>
</reference>
<evidence type="ECO:0000256" key="5">
    <source>
        <dbReference type="ARBA" id="ARBA00023065"/>
    </source>
</evidence>
<dbReference type="Pfam" id="PF02659">
    <property type="entry name" value="Mntp"/>
    <property type="match status" value="1"/>
</dbReference>
<dbReference type="HAMAP" id="MF_01521">
    <property type="entry name" value="MntP_pump"/>
    <property type="match status" value="1"/>
</dbReference>
<keyword evidence="3 8" id="KW-0812">Transmembrane</keyword>
<dbReference type="RefSeq" id="WP_042535956.1">
    <property type="nucleotide sequence ID" value="NZ_JXTG01000016.1"/>
</dbReference>
<proteinExistence type="inferred from homology"/>
<evidence type="ECO:0000256" key="3">
    <source>
        <dbReference type="ARBA" id="ARBA00022692"/>
    </source>
</evidence>
<sequence>MIGEMITLAMMAFALGMDAFSVSLGMGLLRLRLKQIAYIGLTVGFFHIVMPLAGMMIGQLLSVQLGHMAMYIGGGLLFILGVQMVIASFRHEQERWLRPVGIGLFLFAFSVSLDSFSVGLSLGIYGVEIVLAVMAFGVTSMVLTWIGLLLGRRFQRCLGTYSEALGGAILLLFACKLLFPL</sequence>
<keyword evidence="2 8" id="KW-1003">Cell membrane</keyword>
<dbReference type="GO" id="GO:0005384">
    <property type="term" value="F:manganese ion transmembrane transporter activity"/>
    <property type="evidence" value="ECO:0007669"/>
    <property type="project" value="UniProtKB-UniRule"/>
</dbReference>
<dbReference type="InterPro" id="IPR003810">
    <property type="entry name" value="Mntp/YtaF"/>
</dbReference>
<evidence type="ECO:0000256" key="1">
    <source>
        <dbReference type="ARBA" id="ARBA00022448"/>
    </source>
</evidence>
<feature type="transmembrane region" description="Helical" evidence="8">
    <location>
        <begin position="101"/>
        <end position="123"/>
    </location>
</feature>
<dbReference type="GO" id="GO:0005886">
    <property type="term" value="C:plasma membrane"/>
    <property type="evidence" value="ECO:0007669"/>
    <property type="project" value="UniProtKB-SubCell"/>
</dbReference>
<feature type="transmembrane region" description="Helical" evidence="8">
    <location>
        <begin position="69"/>
        <end position="89"/>
    </location>
</feature>
<feature type="transmembrane region" description="Helical" evidence="8">
    <location>
        <begin position="6"/>
        <end position="29"/>
    </location>
</feature>
<keyword evidence="4 8" id="KW-1133">Transmembrane helix</keyword>
<evidence type="ECO:0000256" key="8">
    <source>
        <dbReference type="HAMAP-Rule" id="MF_01521"/>
    </source>
</evidence>
<dbReference type="Proteomes" id="UP000032047">
    <property type="component" value="Unassembled WGS sequence"/>
</dbReference>
<keyword evidence="7 8" id="KW-0464">Manganese</keyword>
<dbReference type="PANTHER" id="PTHR35529:SF1">
    <property type="entry name" value="MANGANESE EFFLUX PUMP MNTP-RELATED"/>
    <property type="match status" value="1"/>
</dbReference>
<keyword evidence="10" id="KW-1185">Reference proteome</keyword>
<evidence type="ECO:0000256" key="4">
    <source>
        <dbReference type="ARBA" id="ARBA00022989"/>
    </source>
</evidence>
<evidence type="ECO:0000313" key="10">
    <source>
        <dbReference type="Proteomes" id="UP000032047"/>
    </source>
</evidence>
<organism evidence="9 10">
    <name type="scientific">Anoxybacillus ayderensis</name>
    <dbReference type="NCBI Taxonomy" id="265546"/>
    <lineage>
        <taxon>Bacteria</taxon>
        <taxon>Bacillati</taxon>
        <taxon>Bacillota</taxon>
        <taxon>Bacilli</taxon>
        <taxon>Bacillales</taxon>
        <taxon>Anoxybacillaceae</taxon>
        <taxon>Anoxybacillus</taxon>
    </lineage>
</organism>
<feature type="transmembrane region" description="Helical" evidence="8">
    <location>
        <begin position="158"/>
        <end position="179"/>
    </location>
</feature>
<dbReference type="PATRIC" id="fig|265546.4.peg.2374"/>
<keyword evidence="1 8" id="KW-0813">Transport</keyword>
<comment type="function">
    <text evidence="8">Probably functions as a manganese efflux pump.</text>
</comment>
<dbReference type="PANTHER" id="PTHR35529">
    <property type="entry name" value="MANGANESE EFFLUX PUMP MNTP-RELATED"/>
    <property type="match status" value="1"/>
</dbReference>
<evidence type="ECO:0000256" key="2">
    <source>
        <dbReference type="ARBA" id="ARBA00022475"/>
    </source>
</evidence>
<comment type="subcellular location">
    <subcellularLocation>
        <location evidence="8">Cell membrane</location>
        <topology evidence="8">Multi-pass membrane protein</topology>
    </subcellularLocation>
</comment>
<name>A0A0D0G527_9BACL</name>